<accession>A0A9P8TPZ9</accession>
<dbReference type="AlphaFoldDB" id="A0A9P8TPZ9"/>
<reference evidence="2" key="2">
    <citation type="submission" date="2021-01" db="EMBL/GenBank/DDBJ databases">
        <authorList>
            <person name="Schikora-Tamarit M.A."/>
        </authorList>
    </citation>
    <scope>NUCLEOTIDE SEQUENCE</scope>
    <source>
        <strain evidence="2">CBS2887</strain>
    </source>
</reference>
<feature type="domain" description="Complex 1 LYR protein" evidence="1">
    <location>
        <begin position="15"/>
        <end position="77"/>
    </location>
</feature>
<dbReference type="OrthoDB" id="3977609at2759"/>
<dbReference type="EMBL" id="JAEUBG010001129">
    <property type="protein sequence ID" value="KAH3686941.1"/>
    <property type="molecule type" value="Genomic_DNA"/>
</dbReference>
<comment type="caution">
    <text evidence="2">The sequence shown here is derived from an EMBL/GenBank/DDBJ whole genome shotgun (WGS) entry which is preliminary data.</text>
</comment>
<evidence type="ECO:0000313" key="2">
    <source>
        <dbReference type="EMBL" id="KAH3686941.1"/>
    </source>
</evidence>
<evidence type="ECO:0000313" key="3">
    <source>
        <dbReference type="Proteomes" id="UP000774326"/>
    </source>
</evidence>
<gene>
    <name evidence="2" type="ORF">WICPIJ_002102</name>
</gene>
<organism evidence="2 3">
    <name type="scientific">Wickerhamomyces pijperi</name>
    <name type="common">Yeast</name>
    <name type="synonym">Pichia pijperi</name>
    <dbReference type="NCBI Taxonomy" id="599730"/>
    <lineage>
        <taxon>Eukaryota</taxon>
        <taxon>Fungi</taxon>
        <taxon>Dikarya</taxon>
        <taxon>Ascomycota</taxon>
        <taxon>Saccharomycotina</taxon>
        <taxon>Saccharomycetes</taxon>
        <taxon>Phaffomycetales</taxon>
        <taxon>Wickerhamomycetaceae</taxon>
        <taxon>Wickerhamomyces</taxon>
    </lineage>
</organism>
<protein>
    <recommendedName>
        <fullName evidence="1">Complex 1 LYR protein domain-containing protein</fullName>
    </recommendedName>
</protein>
<proteinExistence type="predicted"/>
<sequence>MKPVVFSKLPQHQTAVLSLYRELLRHLTHLPTINSDFAATGKLDAKELKNQLKGLFHIHKGLRSPHQTRNKLTQGYELDTLLRQWFNFPVTRPVVSYQIQTLLTSTEPKDPKKKSPQLKNKYGERIKRDLNNQQDLVTQQRQNYLTRHVKTLNRQNRLPKLQNIDPEVLKSLLVPEALYQRAKLDIVRSKRLLQKGPYQPRIVKTSSGLQFVRTPFVQAPVIGRLIGLRVRNEQNLINLQNEFLLEKHLYEWEDLYETEVKEEFGDGDVLLKRGYLKDGETLCDWKESIEHLIDQKQDEVHRVRTWMKLHTKKKSALILKHFETQCEKWYQKKRKRWHGLEDELKKFQVDSPFEKQLLDLTNEGDADDLWKVIDKYHFSSAKKPHSASHGAKNT</sequence>
<evidence type="ECO:0000259" key="1">
    <source>
        <dbReference type="Pfam" id="PF05347"/>
    </source>
</evidence>
<keyword evidence="3" id="KW-1185">Reference proteome</keyword>
<dbReference type="InterPro" id="IPR008011">
    <property type="entry name" value="Complex1_LYR_dom"/>
</dbReference>
<name>A0A9P8TPZ9_WICPI</name>
<dbReference type="Proteomes" id="UP000774326">
    <property type="component" value="Unassembled WGS sequence"/>
</dbReference>
<reference evidence="2" key="1">
    <citation type="journal article" date="2021" name="Open Biol.">
        <title>Shared evolutionary footprints suggest mitochondrial oxidative damage underlies multiple complex I losses in fungi.</title>
        <authorList>
            <person name="Schikora-Tamarit M.A."/>
            <person name="Marcet-Houben M."/>
            <person name="Nosek J."/>
            <person name="Gabaldon T."/>
        </authorList>
    </citation>
    <scope>NUCLEOTIDE SEQUENCE</scope>
    <source>
        <strain evidence="2">CBS2887</strain>
    </source>
</reference>
<dbReference type="Pfam" id="PF05347">
    <property type="entry name" value="Complex1_LYR"/>
    <property type="match status" value="1"/>
</dbReference>